<comment type="function">
    <text evidence="10">Catalyzes the reduction of fatty acyl-CoA to fatty alcohols.</text>
</comment>
<reference evidence="13" key="2">
    <citation type="journal article" date="2020" name="BMC">
        <title>Leishmania infection induces a limited differential gene expression in the sand fly midgut.</title>
        <authorList>
            <person name="Coutinho-Abreu I.V."/>
            <person name="Serafim T.D."/>
            <person name="Meneses C."/>
            <person name="Kamhawi S."/>
            <person name="Oliveira F."/>
            <person name="Valenzuela J.G."/>
        </authorList>
    </citation>
    <scope>NUCLEOTIDE SEQUENCE</scope>
    <source>
        <strain evidence="13">Jacobina</strain>
        <tissue evidence="13">Midgut</tissue>
    </source>
</reference>
<evidence type="ECO:0000259" key="11">
    <source>
        <dbReference type="Pfam" id="PF03015"/>
    </source>
</evidence>
<protein>
    <recommendedName>
        <fullName evidence="10">Fatty acyl-CoA reductase</fullName>
        <ecNumber evidence="10">1.2.1.84</ecNumber>
    </recommendedName>
</protein>
<keyword evidence="4 10" id="KW-0812">Transmembrane</keyword>
<feature type="domain" description="Thioester reductase (TE)" evidence="12">
    <location>
        <begin position="34"/>
        <end position="305"/>
    </location>
</feature>
<comment type="catalytic activity">
    <reaction evidence="9 10">
        <text>a long-chain fatty acyl-CoA + 2 NADPH + 2 H(+) = a long-chain primary fatty alcohol + 2 NADP(+) + CoA</text>
        <dbReference type="Rhea" id="RHEA:52716"/>
        <dbReference type="ChEBI" id="CHEBI:15378"/>
        <dbReference type="ChEBI" id="CHEBI:57287"/>
        <dbReference type="ChEBI" id="CHEBI:57783"/>
        <dbReference type="ChEBI" id="CHEBI:58349"/>
        <dbReference type="ChEBI" id="CHEBI:77396"/>
        <dbReference type="ChEBI" id="CHEBI:83139"/>
        <dbReference type="EC" id="1.2.1.84"/>
    </reaction>
</comment>
<keyword evidence="3 10" id="KW-0444">Lipid biosynthesis</keyword>
<evidence type="ECO:0000313" key="13">
    <source>
        <dbReference type="EMBL" id="MBC1169099.1"/>
    </source>
</evidence>
<reference evidence="14" key="3">
    <citation type="submission" date="2020-05" db="UniProtKB">
        <authorList>
            <consortium name="EnsemblMetazoa"/>
        </authorList>
    </citation>
    <scope>IDENTIFICATION</scope>
    <source>
        <strain evidence="14">Jacobina</strain>
    </source>
</reference>
<dbReference type="EnsemblMetazoa" id="LLOJ000954-RA">
    <property type="protein sequence ID" value="LLOJ000954-PA"/>
    <property type="gene ID" value="LLOJ000954"/>
</dbReference>
<organism evidence="14 15">
    <name type="scientific">Lutzomyia longipalpis</name>
    <name type="common">Sand fly</name>
    <dbReference type="NCBI Taxonomy" id="7200"/>
    <lineage>
        <taxon>Eukaryota</taxon>
        <taxon>Metazoa</taxon>
        <taxon>Ecdysozoa</taxon>
        <taxon>Arthropoda</taxon>
        <taxon>Hexapoda</taxon>
        <taxon>Insecta</taxon>
        <taxon>Pterygota</taxon>
        <taxon>Neoptera</taxon>
        <taxon>Endopterygota</taxon>
        <taxon>Diptera</taxon>
        <taxon>Nematocera</taxon>
        <taxon>Psychodoidea</taxon>
        <taxon>Psychodidae</taxon>
        <taxon>Lutzomyia</taxon>
        <taxon>Lutzomyia</taxon>
    </lineage>
</organism>
<dbReference type="GO" id="GO:0102965">
    <property type="term" value="F:alcohol-forming long-chain fatty acyl-CoA reductase activity"/>
    <property type="evidence" value="ECO:0007669"/>
    <property type="project" value="UniProtKB-EC"/>
</dbReference>
<keyword evidence="7 10" id="KW-0443">Lipid metabolism</keyword>
<dbReference type="FunFam" id="3.40.50.720:FF:000143">
    <property type="entry name" value="Fatty acyl-CoA reductase"/>
    <property type="match status" value="1"/>
</dbReference>
<evidence type="ECO:0000259" key="12">
    <source>
        <dbReference type="Pfam" id="PF07993"/>
    </source>
</evidence>
<comment type="subcellular location">
    <subcellularLocation>
        <location evidence="1">Membrane</location>
        <topology evidence="1">Multi-pass membrane protein</topology>
    </subcellularLocation>
</comment>
<dbReference type="CDD" id="cd05236">
    <property type="entry name" value="FAR-N_SDR_e"/>
    <property type="match status" value="1"/>
</dbReference>
<accession>A0A1B0CAH9</accession>
<dbReference type="PANTHER" id="PTHR11011:SF107">
    <property type="entry name" value="FATTY ACYL-COA REDUCTASE"/>
    <property type="match status" value="1"/>
</dbReference>
<evidence type="ECO:0000256" key="7">
    <source>
        <dbReference type="ARBA" id="ARBA00023098"/>
    </source>
</evidence>
<dbReference type="Proteomes" id="UP000092461">
    <property type="component" value="Unassembled WGS sequence"/>
</dbReference>
<keyword evidence="15" id="KW-1185">Reference proteome</keyword>
<keyword evidence="5 10" id="KW-0521">NADP</keyword>
<evidence type="ECO:0000313" key="15">
    <source>
        <dbReference type="Proteomes" id="UP000092461"/>
    </source>
</evidence>
<dbReference type="AlphaFoldDB" id="A0A1B0CAH9"/>
<dbReference type="GO" id="GO:0005777">
    <property type="term" value="C:peroxisome"/>
    <property type="evidence" value="ECO:0007669"/>
    <property type="project" value="TreeGrafter"/>
</dbReference>
<dbReference type="EC" id="1.2.1.84" evidence="10"/>
<evidence type="ECO:0000256" key="10">
    <source>
        <dbReference type="RuleBase" id="RU363097"/>
    </source>
</evidence>
<dbReference type="Gene3D" id="3.40.50.720">
    <property type="entry name" value="NAD(P)-binding Rossmann-like Domain"/>
    <property type="match status" value="1"/>
</dbReference>
<evidence type="ECO:0000256" key="6">
    <source>
        <dbReference type="ARBA" id="ARBA00022989"/>
    </source>
</evidence>
<dbReference type="InterPro" id="IPR026055">
    <property type="entry name" value="FAR"/>
</dbReference>
<proteinExistence type="inferred from homology"/>
<keyword evidence="6 10" id="KW-1133">Transmembrane helix</keyword>
<reference evidence="15" key="1">
    <citation type="submission" date="2012-05" db="EMBL/GenBank/DDBJ databases">
        <title>Whole Genome Assembly of Lutzomyia longipalpis.</title>
        <authorList>
            <person name="Richards S."/>
            <person name="Qu C."/>
            <person name="Dillon R."/>
            <person name="Worley K."/>
            <person name="Scherer S."/>
            <person name="Batterton M."/>
            <person name="Taylor A."/>
            <person name="Hawes A."/>
            <person name="Hernandez B."/>
            <person name="Kovar C."/>
            <person name="Mandapat C."/>
            <person name="Pham C."/>
            <person name="Qu C."/>
            <person name="Jing C."/>
            <person name="Bess C."/>
            <person name="Bandaranaike D."/>
            <person name="Ngo D."/>
            <person name="Ongeri F."/>
            <person name="Arias F."/>
            <person name="Lara F."/>
            <person name="Weissenberger G."/>
            <person name="Kamau G."/>
            <person name="Han H."/>
            <person name="Shen H."/>
            <person name="Dinh H."/>
            <person name="Khalil I."/>
            <person name="Jones J."/>
            <person name="Shafer J."/>
            <person name="Jayaseelan J."/>
            <person name="Quiroz J."/>
            <person name="Blankenburg K."/>
            <person name="Nguyen L."/>
            <person name="Jackson L."/>
            <person name="Francisco L."/>
            <person name="Tang L.-Y."/>
            <person name="Pu L.-L."/>
            <person name="Perales L."/>
            <person name="Lorensuhewa L."/>
            <person name="Munidasa M."/>
            <person name="Coyle M."/>
            <person name="Taylor M."/>
            <person name="Puazo M."/>
            <person name="Firestine M."/>
            <person name="Scheel M."/>
            <person name="Javaid M."/>
            <person name="Wang M."/>
            <person name="Li M."/>
            <person name="Tabassum N."/>
            <person name="Saada N."/>
            <person name="Osuji N."/>
            <person name="Aqrawi P."/>
            <person name="Fu Q."/>
            <person name="Thornton R."/>
            <person name="Raj R."/>
            <person name="Goodspeed R."/>
            <person name="Mata R."/>
            <person name="Najjar R."/>
            <person name="Gubbala S."/>
            <person name="Lee S."/>
            <person name="Denson S."/>
            <person name="Patil S."/>
            <person name="Macmil S."/>
            <person name="Qi S."/>
            <person name="Matskevitch T."/>
            <person name="Palculict T."/>
            <person name="Mathew T."/>
            <person name="Vee V."/>
            <person name="Velamala V."/>
            <person name="Korchina V."/>
            <person name="Cai W."/>
            <person name="Liu W."/>
            <person name="Dai W."/>
            <person name="Zou X."/>
            <person name="Zhu Y."/>
            <person name="Zhang Y."/>
            <person name="Wu Y.-Q."/>
            <person name="Xin Y."/>
            <person name="Nazarath L."/>
            <person name="Kovar C."/>
            <person name="Han Y."/>
            <person name="Muzny D."/>
            <person name="Gibbs R."/>
        </authorList>
    </citation>
    <scope>NUCLEOTIDE SEQUENCE [LARGE SCALE GENOMIC DNA]</scope>
    <source>
        <strain evidence="15">Jacobina</strain>
    </source>
</reference>
<sequence length="513" mass="58732">METDSEIFMNNNNTIGNGDYHSIREFYRDGVIFVTGGTGFLGKVLIEKLLFSCDDIKAIYVLLRSNRGLSSEQRFKEFIKNPVFDRVRDRDPLALSKMVCIAGDINETSFGLDDANMAKVVENVTVVFHVAATVKFNESLRDAACLNTLGTKRMMDLCCKMKKLKSVVHVSTAYSNPGLKYVGETVYATKGPIDKDTFIKCIQVLPKEIIDSFADRLQGTHPNTYTLTKSMAEEVVAEYTNKIPVCIVRPSIVTGSIKEPFPGWVDNVYGITGIMMEIGRGTISSIMCDQKCIMDLIPVDIVSNTLITAAWANVCNYKRSSITVYNCTSGQINPVIWHDYGRITEKWACRNPTKYVMLYPGFSYRTNRLVHKIVELFLHFLPAYIFDIIMRVQGSKPIMMKIAKRFQAAANTGEFFAMHEWIFDNGNFRQLMRTVKEAKDGEEFNCDMTNMDWDSYVESYMLGIRQFVLKDGLESMKKARKKLNRLYWLKRFFQVGFVFLVFKFILKPIFHFF</sequence>
<feature type="transmembrane region" description="Helical" evidence="10">
    <location>
        <begin position="486"/>
        <end position="506"/>
    </location>
</feature>
<evidence type="ECO:0000256" key="1">
    <source>
        <dbReference type="ARBA" id="ARBA00004141"/>
    </source>
</evidence>
<evidence type="ECO:0000256" key="2">
    <source>
        <dbReference type="ARBA" id="ARBA00005928"/>
    </source>
</evidence>
<dbReference type="Pfam" id="PF07993">
    <property type="entry name" value="NAD_binding_4"/>
    <property type="match status" value="1"/>
</dbReference>
<dbReference type="InterPro" id="IPR033640">
    <property type="entry name" value="FAR_C"/>
</dbReference>
<dbReference type="InterPro" id="IPR013120">
    <property type="entry name" value="FAR_NAD-bd"/>
</dbReference>
<dbReference type="GO" id="GO:0016020">
    <property type="term" value="C:membrane"/>
    <property type="evidence" value="ECO:0007669"/>
    <property type="project" value="UniProtKB-SubCell"/>
</dbReference>
<dbReference type="GO" id="GO:0080019">
    <property type="term" value="F:alcohol-forming very long-chain fatty acyl-CoA reductase activity"/>
    <property type="evidence" value="ECO:0007669"/>
    <property type="project" value="InterPro"/>
</dbReference>
<evidence type="ECO:0000256" key="9">
    <source>
        <dbReference type="ARBA" id="ARBA00052530"/>
    </source>
</evidence>
<evidence type="ECO:0000256" key="8">
    <source>
        <dbReference type="ARBA" id="ARBA00023136"/>
    </source>
</evidence>
<keyword evidence="8 10" id="KW-0472">Membrane</keyword>
<evidence type="ECO:0000256" key="4">
    <source>
        <dbReference type="ARBA" id="ARBA00022692"/>
    </source>
</evidence>
<dbReference type="VEuPathDB" id="VectorBase:LLOJ000954"/>
<evidence type="ECO:0000313" key="14">
    <source>
        <dbReference type="EnsemblMetazoa" id="LLOJ000954-PA"/>
    </source>
</evidence>
<feature type="domain" description="Fatty acyl-CoA reductase C-terminal" evidence="11">
    <location>
        <begin position="378"/>
        <end position="471"/>
    </location>
</feature>
<feature type="transmembrane region" description="Helical" evidence="10">
    <location>
        <begin position="373"/>
        <end position="392"/>
    </location>
</feature>
<dbReference type="SUPFAM" id="SSF51735">
    <property type="entry name" value="NAD(P)-binding Rossmann-fold domains"/>
    <property type="match status" value="1"/>
</dbReference>
<keyword evidence="10" id="KW-0560">Oxidoreductase</keyword>
<dbReference type="InterPro" id="IPR036291">
    <property type="entry name" value="NAD(P)-bd_dom_sf"/>
</dbReference>
<dbReference type="VEuPathDB" id="VectorBase:LLONM1_009413"/>
<dbReference type="EMBL" id="AJWK01003818">
    <property type="status" value="NOT_ANNOTATED_CDS"/>
    <property type="molecule type" value="Genomic_DNA"/>
</dbReference>
<dbReference type="PANTHER" id="PTHR11011">
    <property type="entry name" value="MALE STERILITY PROTEIN 2-RELATED"/>
    <property type="match status" value="1"/>
</dbReference>
<dbReference type="CDD" id="cd09071">
    <property type="entry name" value="FAR_C"/>
    <property type="match status" value="1"/>
</dbReference>
<evidence type="ECO:0000256" key="5">
    <source>
        <dbReference type="ARBA" id="ARBA00022857"/>
    </source>
</evidence>
<evidence type="ECO:0000256" key="3">
    <source>
        <dbReference type="ARBA" id="ARBA00022516"/>
    </source>
</evidence>
<dbReference type="Pfam" id="PF03015">
    <property type="entry name" value="Sterile"/>
    <property type="match status" value="1"/>
</dbReference>
<comment type="similarity">
    <text evidence="2 10">Belongs to the fatty acyl-CoA reductase family.</text>
</comment>
<dbReference type="GO" id="GO:0035336">
    <property type="term" value="P:long-chain fatty-acyl-CoA metabolic process"/>
    <property type="evidence" value="ECO:0007669"/>
    <property type="project" value="TreeGrafter"/>
</dbReference>
<name>A0A1B0CAH9_LUTLO</name>
<dbReference type="EMBL" id="GITU01000396">
    <property type="protein sequence ID" value="MBC1169099.1"/>
    <property type="molecule type" value="Transcribed_RNA"/>
</dbReference>